<evidence type="ECO:0000259" key="4">
    <source>
        <dbReference type="Pfam" id="PF00772"/>
    </source>
</evidence>
<feature type="domain" description="DNA helicase DnaB-like N-terminal" evidence="4">
    <location>
        <begin position="193"/>
        <end position="266"/>
    </location>
</feature>
<feature type="region of interest" description="Disordered" evidence="3">
    <location>
        <begin position="332"/>
        <end position="381"/>
    </location>
</feature>
<keyword evidence="1" id="KW-0235">DNA replication</keyword>
<dbReference type="OrthoDB" id="2970604at2"/>
<dbReference type="InterPro" id="IPR016136">
    <property type="entry name" value="DNA_helicase_N/primase_C"/>
</dbReference>
<reference evidence="5 6" key="1">
    <citation type="submission" date="2015-11" db="EMBL/GenBank/DDBJ databases">
        <title>Genome-wide analysis reveals the secondary metabolome in Streptomyces kanasensis ZX01.</title>
        <authorList>
            <person name="Zhang G."/>
            <person name="Han L."/>
            <person name="Feng J."/>
            <person name="Zhang X."/>
        </authorList>
    </citation>
    <scope>NUCLEOTIDE SEQUENCE [LARGE SCALE GENOMIC DNA]</scope>
    <source>
        <strain evidence="5 6">ZX01</strain>
    </source>
</reference>
<evidence type="ECO:0000256" key="3">
    <source>
        <dbReference type="SAM" id="MobiDB-lite"/>
    </source>
</evidence>
<protein>
    <submittedName>
        <fullName evidence="5">Replicative DNA helicase</fullName>
    </submittedName>
</protein>
<keyword evidence="5" id="KW-0067">ATP-binding</keyword>
<dbReference type="RefSeq" id="WP_058942181.1">
    <property type="nucleotide sequence ID" value="NZ_LNSV01000024.1"/>
</dbReference>
<dbReference type="AlphaFoldDB" id="A0A100Y6I1"/>
<dbReference type="GO" id="GO:0006260">
    <property type="term" value="P:DNA replication"/>
    <property type="evidence" value="ECO:0007669"/>
    <property type="project" value="UniProtKB-KW"/>
</dbReference>
<dbReference type="GO" id="GO:0003677">
    <property type="term" value="F:DNA binding"/>
    <property type="evidence" value="ECO:0007669"/>
    <property type="project" value="UniProtKB-KW"/>
</dbReference>
<dbReference type="STRING" id="936756.ATE80_11980"/>
<evidence type="ECO:0000256" key="1">
    <source>
        <dbReference type="ARBA" id="ARBA00022705"/>
    </source>
</evidence>
<dbReference type="SUPFAM" id="SSF48024">
    <property type="entry name" value="N-terminal domain of DnaB helicase"/>
    <property type="match status" value="2"/>
</dbReference>
<name>A0A100Y6I1_9ACTN</name>
<evidence type="ECO:0000256" key="2">
    <source>
        <dbReference type="ARBA" id="ARBA00023125"/>
    </source>
</evidence>
<feature type="region of interest" description="Disordered" evidence="3">
    <location>
        <begin position="169"/>
        <end position="193"/>
    </location>
</feature>
<dbReference type="PANTHER" id="PTHR30153">
    <property type="entry name" value="REPLICATIVE DNA HELICASE DNAB"/>
    <property type="match status" value="1"/>
</dbReference>
<keyword evidence="2" id="KW-0238">DNA-binding</keyword>
<organism evidence="5 6">
    <name type="scientific">Streptomyces kanasensis</name>
    <dbReference type="NCBI Taxonomy" id="936756"/>
    <lineage>
        <taxon>Bacteria</taxon>
        <taxon>Bacillati</taxon>
        <taxon>Actinomycetota</taxon>
        <taxon>Actinomycetes</taxon>
        <taxon>Kitasatosporales</taxon>
        <taxon>Streptomycetaceae</taxon>
        <taxon>Streptomyces</taxon>
    </lineage>
</organism>
<keyword evidence="6" id="KW-1185">Reference proteome</keyword>
<dbReference type="EMBL" id="LNSV01000024">
    <property type="protein sequence ID" value="KUH38591.1"/>
    <property type="molecule type" value="Genomic_DNA"/>
</dbReference>
<dbReference type="GO" id="GO:0005524">
    <property type="term" value="F:ATP binding"/>
    <property type="evidence" value="ECO:0007669"/>
    <property type="project" value="InterPro"/>
</dbReference>
<keyword evidence="5" id="KW-0347">Helicase</keyword>
<keyword evidence="5" id="KW-0378">Hydrolase</keyword>
<feature type="compositionally biased region" description="Low complexity" evidence="3">
    <location>
        <begin position="367"/>
        <end position="381"/>
    </location>
</feature>
<keyword evidence="5" id="KW-0547">Nucleotide-binding</keyword>
<accession>A0A100Y6I1</accession>
<evidence type="ECO:0000313" key="5">
    <source>
        <dbReference type="EMBL" id="KUH38591.1"/>
    </source>
</evidence>
<feature type="compositionally biased region" description="Pro residues" evidence="3">
    <location>
        <begin position="179"/>
        <end position="188"/>
    </location>
</feature>
<evidence type="ECO:0000313" key="6">
    <source>
        <dbReference type="Proteomes" id="UP000054011"/>
    </source>
</evidence>
<dbReference type="GO" id="GO:0003678">
    <property type="term" value="F:DNA helicase activity"/>
    <property type="evidence" value="ECO:0007669"/>
    <property type="project" value="InterPro"/>
</dbReference>
<sequence length="381" mass="40937">MPHAAEPQDEAPYEPAQCDPAHYTEQALLGALLLTPQLLRTTAGLEPDSFANPAHGALLAAMRTVPAPKEQESQTGLTWLRAVLKEARQKAPALTAAYLHLLISACPRPEHAGAYAAMVHAEHARRSIRLHAETLAQAAQDDTVPDRPAHALAAANALARQLDVLSRDFPAHPGSLPRTPTPPSPPSPDVDEAQDQERMLLASALIWPATVKEMRWVAAEDFVHPVHSGLWQCVTALTHRGDPVDPITVMWEAQHRGVLAAGIAPSEVLTLLGDAAGSPDYWGTRIVERALLARARHTADRITAFTNDPANTVHQLLTGGRRALADLASVRRRWQQAVRPPPASPTPSKTRATPRAGPRSPLSVSQPHAHAAARPAAPRTP</sequence>
<comment type="caution">
    <text evidence="5">The sequence shown here is derived from an EMBL/GenBank/DDBJ whole genome shotgun (WGS) entry which is preliminary data.</text>
</comment>
<dbReference type="PANTHER" id="PTHR30153:SF2">
    <property type="entry name" value="REPLICATIVE DNA HELICASE"/>
    <property type="match status" value="1"/>
</dbReference>
<dbReference type="InterPro" id="IPR007693">
    <property type="entry name" value="DNA_helicase_DnaB-like_N"/>
</dbReference>
<dbReference type="Proteomes" id="UP000054011">
    <property type="component" value="Unassembled WGS sequence"/>
</dbReference>
<dbReference type="Pfam" id="PF00772">
    <property type="entry name" value="DnaB"/>
    <property type="match status" value="2"/>
</dbReference>
<dbReference type="Gene3D" id="1.10.860.10">
    <property type="entry name" value="DNAb Helicase, Chain A"/>
    <property type="match status" value="2"/>
</dbReference>
<feature type="domain" description="DNA helicase DnaB-like N-terminal" evidence="4">
    <location>
        <begin position="24"/>
        <end position="120"/>
    </location>
</feature>
<dbReference type="GO" id="GO:0005829">
    <property type="term" value="C:cytosol"/>
    <property type="evidence" value="ECO:0007669"/>
    <property type="project" value="TreeGrafter"/>
</dbReference>
<gene>
    <name evidence="5" type="ORF">ATE80_11980</name>
</gene>
<dbReference type="InterPro" id="IPR036185">
    <property type="entry name" value="DNA_heli_DnaB-like_N_sf"/>
</dbReference>
<proteinExistence type="predicted"/>